<sequence length="183" mass="20463">MGDTDQELLTRIAAGDQDAMMAFYDRYFGLVAGYCRKLIHDRMQADEVIQDVFWQVWKTACLYDAGRASATVWLMTIARSRAIDRLRRLAKETATVEWDAAGEAVTSSNNVEQAVVARSAQDALYDALDQLPDAQKAMIAAVYIRGQTAEQAARRQQIPVGTAKTRLRLGLEKLRRMVGVDAY</sequence>
<dbReference type="GO" id="GO:0003677">
    <property type="term" value="F:DNA binding"/>
    <property type="evidence" value="ECO:0007669"/>
    <property type="project" value="InterPro"/>
</dbReference>
<feature type="domain" description="RNA polymerase sigma factor 70 region 4 type 2" evidence="6">
    <location>
        <begin position="122"/>
        <end position="174"/>
    </location>
</feature>
<dbReference type="SUPFAM" id="SSF88659">
    <property type="entry name" value="Sigma3 and sigma4 domains of RNA polymerase sigma factors"/>
    <property type="match status" value="1"/>
</dbReference>
<dbReference type="InterPro" id="IPR039425">
    <property type="entry name" value="RNA_pol_sigma-70-like"/>
</dbReference>
<keyword evidence="3" id="KW-0731">Sigma factor</keyword>
<dbReference type="GO" id="GO:0006352">
    <property type="term" value="P:DNA-templated transcription initiation"/>
    <property type="evidence" value="ECO:0007669"/>
    <property type="project" value="InterPro"/>
</dbReference>
<organism evidence="7 8">
    <name type="scientific">Sulfobacillus acidophilus (strain ATCC 700253 / DSM 10332 / NAL)</name>
    <dbReference type="NCBI Taxonomy" id="679936"/>
    <lineage>
        <taxon>Bacteria</taxon>
        <taxon>Bacillati</taxon>
        <taxon>Bacillota</taxon>
        <taxon>Clostridia</taxon>
        <taxon>Eubacteriales</taxon>
        <taxon>Clostridiales Family XVII. Incertae Sedis</taxon>
        <taxon>Sulfobacillus</taxon>
    </lineage>
</organism>
<dbReference type="AlphaFoldDB" id="G8TTJ4"/>
<dbReference type="InterPro" id="IPR007627">
    <property type="entry name" value="RNA_pol_sigma70_r2"/>
</dbReference>
<dbReference type="EMBL" id="CP003179">
    <property type="protein sequence ID" value="AEW05660.1"/>
    <property type="molecule type" value="Genomic_DNA"/>
</dbReference>
<dbReference type="PANTHER" id="PTHR43133">
    <property type="entry name" value="RNA POLYMERASE ECF-TYPE SIGMA FACTO"/>
    <property type="match status" value="1"/>
</dbReference>
<dbReference type="PANTHER" id="PTHR43133:SF62">
    <property type="entry name" value="RNA POLYMERASE SIGMA FACTOR SIGZ"/>
    <property type="match status" value="1"/>
</dbReference>
<dbReference type="Proteomes" id="UP000005439">
    <property type="component" value="Chromosome"/>
</dbReference>
<keyword evidence="4" id="KW-0804">Transcription</keyword>
<dbReference type="NCBIfam" id="TIGR02937">
    <property type="entry name" value="sigma70-ECF"/>
    <property type="match status" value="1"/>
</dbReference>
<accession>G8TTJ4</accession>
<evidence type="ECO:0000256" key="2">
    <source>
        <dbReference type="ARBA" id="ARBA00023015"/>
    </source>
</evidence>
<dbReference type="HOGENOM" id="CLU_047691_9_3_9"/>
<evidence type="ECO:0000259" key="5">
    <source>
        <dbReference type="Pfam" id="PF04542"/>
    </source>
</evidence>
<dbReference type="InterPro" id="IPR013249">
    <property type="entry name" value="RNA_pol_sigma70_r4_t2"/>
</dbReference>
<feature type="domain" description="RNA polymerase sigma-70 region 2" evidence="5">
    <location>
        <begin position="23"/>
        <end position="90"/>
    </location>
</feature>
<protein>
    <submittedName>
        <fullName evidence="7">RNA polymerase, sigma-24 subunit, ECF subfamily</fullName>
    </submittedName>
</protein>
<dbReference type="SUPFAM" id="SSF88946">
    <property type="entry name" value="Sigma2 domain of RNA polymerase sigma factors"/>
    <property type="match status" value="1"/>
</dbReference>
<dbReference type="InterPro" id="IPR036388">
    <property type="entry name" value="WH-like_DNA-bd_sf"/>
</dbReference>
<dbReference type="InterPro" id="IPR014284">
    <property type="entry name" value="RNA_pol_sigma-70_dom"/>
</dbReference>
<proteinExistence type="inferred from homology"/>
<evidence type="ECO:0000313" key="8">
    <source>
        <dbReference type="Proteomes" id="UP000005439"/>
    </source>
</evidence>
<dbReference type="STRING" id="679936.Sulac_2181"/>
<keyword evidence="2" id="KW-0805">Transcription regulation</keyword>
<keyword evidence="8" id="KW-1185">Reference proteome</keyword>
<evidence type="ECO:0000259" key="6">
    <source>
        <dbReference type="Pfam" id="PF08281"/>
    </source>
</evidence>
<dbReference type="InterPro" id="IPR013325">
    <property type="entry name" value="RNA_pol_sigma_r2"/>
</dbReference>
<dbReference type="KEGG" id="sap:Sulac_2181"/>
<dbReference type="InterPro" id="IPR013324">
    <property type="entry name" value="RNA_pol_sigma_r3/r4-like"/>
</dbReference>
<dbReference type="Pfam" id="PF04542">
    <property type="entry name" value="Sigma70_r2"/>
    <property type="match status" value="1"/>
</dbReference>
<reference evidence="8" key="1">
    <citation type="submission" date="2011-12" db="EMBL/GenBank/DDBJ databases">
        <title>The complete genome of chromosome of Sulfobacillus acidophilus DSM 10332.</title>
        <authorList>
            <person name="Lucas S."/>
            <person name="Han J."/>
            <person name="Lapidus A."/>
            <person name="Bruce D."/>
            <person name="Goodwin L."/>
            <person name="Pitluck S."/>
            <person name="Peters L."/>
            <person name="Kyrpides N."/>
            <person name="Mavromatis K."/>
            <person name="Ivanova N."/>
            <person name="Mikhailova N."/>
            <person name="Chertkov O."/>
            <person name="Saunders E."/>
            <person name="Detter J.C."/>
            <person name="Tapia R."/>
            <person name="Han C."/>
            <person name="Land M."/>
            <person name="Hauser L."/>
            <person name="Markowitz V."/>
            <person name="Cheng J.-F."/>
            <person name="Hugenholtz P."/>
            <person name="Woyke T."/>
            <person name="Wu D."/>
            <person name="Pukall R."/>
            <person name="Gehrich-Schroeter G."/>
            <person name="Schneider S."/>
            <person name="Klenk H.-P."/>
            <person name="Eisen J.A."/>
        </authorList>
    </citation>
    <scope>NUCLEOTIDE SEQUENCE [LARGE SCALE GENOMIC DNA]</scope>
    <source>
        <strain evidence="8">ATCC 700253 / DSM 10332 / NAL</strain>
    </source>
</reference>
<dbReference type="Gene3D" id="1.10.10.10">
    <property type="entry name" value="Winged helix-like DNA-binding domain superfamily/Winged helix DNA-binding domain"/>
    <property type="match status" value="1"/>
</dbReference>
<evidence type="ECO:0000256" key="4">
    <source>
        <dbReference type="ARBA" id="ARBA00023163"/>
    </source>
</evidence>
<gene>
    <name evidence="7" type="ordered locus">Sulac_2181</name>
</gene>
<evidence type="ECO:0000256" key="1">
    <source>
        <dbReference type="ARBA" id="ARBA00010641"/>
    </source>
</evidence>
<evidence type="ECO:0000256" key="3">
    <source>
        <dbReference type="ARBA" id="ARBA00023082"/>
    </source>
</evidence>
<dbReference type="PATRIC" id="fig|679936.5.peg.2252"/>
<name>G8TTJ4_SULAD</name>
<reference evidence="7 8" key="2">
    <citation type="journal article" date="2012" name="Stand. Genomic Sci.">
        <title>Complete genome sequence of the moderately thermophilic mineral-sulfide-oxidizing firmicute Sulfobacillus acidophilus type strain (NAL(T)).</title>
        <authorList>
            <person name="Anderson I."/>
            <person name="Chertkov O."/>
            <person name="Chen A."/>
            <person name="Saunders E."/>
            <person name="Lapidus A."/>
            <person name="Nolan M."/>
            <person name="Lucas S."/>
            <person name="Hammon N."/>
            <person name="Deshpande S."/>
            <person name="Cheng J.F."/>
            <person name="Han C."/>
            <person name="Tapia R."/>
            <person name="Goodwin L.A."/>
            <person name="Pitluck S."/>
            <person name="Liolios K."/>
            <person name="Pagani I."/>
            <person name="Ivanova N."/>
            <person name="Mikhailova N."/>
            <person name="Pati A."/>
            <person name="Palaniappan K."/>
            <person name="Land M."/>
            <person name="Pan C."/>
            <person name="Rohde M."/>
            <person name="Pukall R."/>
            <person name="Goker M."/>
            <person name="Detter J.C."/>
            <person name="Woyke T."/>
            <person name="Bristow J."/>
            <person name="Eisen J.A."/>
            <person name="Markowitz V."/>
            <person name="Hugenholtz P."/>
            <person name="Kyrpides N.C."/>
            <person name="Klenk H.P."/>
            <person name="Mavromatis K."/>
        </authorList>
    </citation>
    <scope>NUCLEOTIDE SEQUENCE [LARGE SCALE GENOMIC DNA]</scope>
    <source>
        <strain evidence="8">ATCC 700253 / DSM 10332 / NAL</strain>
    </source>
</reference>
<dbReference type="Pfam" id="PF08281">
    <property type="entry name" value="Sigma70_r4_2"/>
    <property type="match status" value="1"/>
</dbReference>
<dbReference type="GO" id="GO:0016987">
    <property type="term" value="F:sigma factor activity"/>
    <property type="evidence" value="ECO:0007669"/>
    <property type="project" value="UniProtKB-KW"/>
</dbReference>
<dbReference type="Gene3D" id="1.10.1740.10">
    <property type="match status" value="1"/>
</dbReference>
<dbReference type="CDD" id="cd06171">
    <property type="entry name" value="Sigma70_r4"/>
    <property type="match status" value="1"/>
</dbReference>
<comment type="similarity">
    <text evidence="1">Belongs to the sigma-70 factor family. ECF subfamily.</text>
</comment>
<evidence type="ECO:0000313" key="7">
    <source>
        <dbReference type="EMBL" id="AEW05660.1"/>
    </source>
</evidence>